<dbReference type="AlphaFoldDB" id="A0A6J5JGH1"/>
<organism evidence="2 3">
    <name type="scientific">Burkholderia cenocepacia</name>
    <dbReference type="NCBI Taxonomy" id="95486"/>
    <lineage>
        <taxon>Bacteria</taxon>
        <taxon>Pseudomonadati</taxon>
        <taxon>Pseudomonadota</taxon>
        <taxon>Betaproteobacteria</taxon>
        <taxon>Burkholderiales</taxon>
        <taxon>Burkholderiaceae</taxon>
        <taxon>Burkholderia</taxon>
        <taxon>Burkholderia cepacia complex</taxon>
    </lineage>
</organism>
<keyword evidence="1" id="KW-1133">Transmembrane helix</keyword>
<name>A0A6J5JGH1_9BURK</name>
<evidence type="ECO:0000256" key="1">
    <source>
        <dbReference type="SAM" id="Phobius"/>
    </source>
</evidence>
<evidence type="ECO:0000313" key="2">
    <source>
        <dbReference type="EMBL" id="CAB3970873.1"/>
    </source>
</evidence>
<sequence length="328" mass="35577">MQVKAPPVRPLLTLPLLAPAICKAEAGELGGVVDLAFYLLIFFVVWALLTGAFSWLLRKQPPGKRGGLTLLFFSLPVLVLFGWGALDQFLGTPGNHVDGTADRPIVVAGVSFPAGSEVQYVQTGGGFWNRQPIGAQSDTGVRMGALEIKGLLRQDFDVDVWSVTLTRPQTIDGWSCAPDSVVMRWQPDVTQRQLYQCELAAPRTIGPIDWPAVTHVNRSNDGNWMLSWLGVDHGTPTAKAIGIRFGAMRATYGPALDLKTWSANFADSDTVIGDYLFSSDSTTDATWIAGNDFRIEGKGRNAKTGEAVNCVLLQPAQHRFAPCQRHAG</sequence>
<dbReference type="EMBL" id="CABWIK020000030">
    <property type="protein sequence ID" value="CAB3970873.1"/>
    <property type="molecule type" value="Genomic_DNA"/>
</dbReference>
<keyword evidence="1" id="KW-0812">Transmembrane</keyword>
<feature type="transmembrane region" description="Helical" evidence="1">
    <location>
        <begin position="36"/>
        <end position="56"/>
    </location>
</feature>
<keyword evidence="1" id="KW-0472">Membrane</keyword>
<reference evidence="2 3" key="1">
    <citation type="submission" date="2020-04" db="EMBL/GenBank/DDBJ databases">
        <authorList>
            <person name="Depoorter E."/>
        </authorList>
    </citation>
    <scope>NUCLEOTIDE SEQUENCE [LARGE SCALE GENOMIC DNA]</scope>
    <source>
        <strain evidence="2 3">BCC0132</strain>
    </source>
</reference>
<dbReference type="RefSeq" id="WP_175239440.1">
    <property type="nucleotide sequence ID" value="NZ_CABWIK020000030.1"/>
</dbReference>
<proteinExistence type="predicted"/>
<protein>
    <submittedName>
        <fullName evidence="2">Uncharacterized protein</fullName>
    </submittedName>
</protein>
<accession>A0A6J5JGH1</accession>
<feature type="transmembrane region" description="Helical" evidence="1">
    <location>
        <begin position="68"/>
        <end position="86"/>
    </location>
</feature>
<evidence type="ECO:0000313" key="3">
    <source>
        <dbReference type="Proteomes" id="UP000494322"/>
    </source>
</evidence>
<gene>
    <name evidence="2" type="ORF">BCO9919_04524</name>
</gene>
<dbReference type="Proteomes" id="UP000494322">
    <property type="component" value="Unassembled WGS sequence"/>
</dbReference>